<evidence type="ECO:0000313" key="7">
    <source>
        <dbReference type="Proteomes" id="UP001318040"/>
    </source>
</evidence>
<reference evidence="7" key="2">
    <citation type="submission" date="2025-05" db="UniProtKB">
        <authorList>
            <consortium name="RefSeq"/>
        </authorList>
    </citation>
    <scope>NUCLEOTIDE SEQUENCE [LARGE SCALE GENOMIC DNA]</scope>
    <source>
        <tissue evidence="9 10">Sperm</tissue>
    </source>
</reference>
<dbReference type="GO" id="GO:0003676">
    <property type="term" value="F:nucleic acid binding"/>
    <property type="evidence" value="ECO:0007669"/>
    <property type="project" value="InterPro"/>
</dbReference>
<reference evidence="8" key="1">
    <citation type="submission" date="2025-04" db="UniProtKB">
        <authorList>
            <consortium name="RefSeq"/>
        </authorList>
    </citation>
    <scope>IDENTIFICATION</scope>
    <source>
        <tissue evidence="8">Sperm</tissue>
    </source>
</reference>
<dbReference type="Proteomes" id="UP001318040">
    <property type="component" value="Chromosome 1"/>
</dbReference>
<evidence type="ECO:0000259" key="6">
    <source>
        <dbReference type="SMART" id="SM00479"/>
    </source>
</evidence>
<dbReference type="SMART" id="SM00479">
    <property type="entry name" value="EXOIII"/>
    <property type="match status" value="1"/>
</dbReference>
<keyword evidence="7" id="KW-1185">Reference proteome</keyword>
<keyword evidence="2" id="KW-0540">Nuclease</keyword>
<evidence type="ECO:0000256" key="1">
    <source>
        <dbReference type="ARBA" id="ARBA00004123"/>
    </source>
</evidence>
<sequence>MCDLMLNLDVSVVPENGKSRSRQHARDIRFMKGNKARERRDNLRHQKLEIQQLDTIQHLDKQNVKFKPESQTKSYLKKSHKEIKDTLNGTIKHSGVKLQRKNEKTKGHAFDASVHNNMLDEFSNGAARPEKQVTVTEDVPQTFANKNPSRYFGLDCEMVGTGPAGVCSELARCSIVTYYGDVVYDRYVQPRNPITDYRTRWSGITAKDLSKAIPFHRAKKEIVQILKDKVVVGHALHNDFKVIGVTVPESLQRDTSRSKLLRSMAGLPTHRITSLKILAKTLLKEDIQMGTNGHSSVEDAWSAMQLFRLIQIDWEKELDEQAQEKPQSIKTRVAALPTQKAANCKVEGKVTFKPKVKNMMEKSSEELFKCLNLMLGKDNEHECKTGKDLYVAGTEKCIAREEKDKRIKECEMLGKTDDKSLVTFITTGKKRKHKCKVVEDRNKTANLKKPYSKKSDGSKHVVFAELEAKDEAEPARKKKRKCTS</sequence>
<dbReference type="InterPro" id="IPR012337">
    <property type="entry name" value="RNaseH-like_sf"/>
</dbReference>
<evidence type="ECO:0000256" key="3">
    <source>
        <dbReference type="ARBA" id="ARBA00022801"/>
    </source>
</evidence>
<feature type="domain" description="Exonuclease" evidence="6">
    <location>
        <begin position="150"/>
        <end position="316"/>
    </location>
</feature>
<dbReference type="SUPFAM" id="SSF53098">
    <property type="entry name" value="Ribonuclease H-like"/>
    <property type="match status" value="1"/>
</dbReference>
<evidence type="ECO:0000313" key="9">
    <source>
        <dbReference type="RefSeq" id="XP_032820694.1"/>
    </source>
</evidence>
<dbReference type="InterPro" id="IPR047021">
    <property type="entry name" value="REXO1/3/4-like"/>
</dbReference>
<organism evidence="7 8">
    <name type="scientific">Petromyzon marinus</name>
    <name type="common">Sea lamprey</name>
    <dbReference type="NCBI Taxonomy" id="7757"/>
    <lineage>
        <taxon>Eukaryota</taxon>
        <taxon>Metazoa</taxon>
        <taxon>Chordata</taxon>
        <taxon>Craniata</taxon>
        <taxon>Vertebrata</taxon>
        <taxon>Cyclostomata</taxon>
        <taxon>Hyperoartia</taxon>
        <taxon>Petromyzontiformes</taxon>
        <taxon>Petromyzontidae</taxon>
        <taxon>Petromyzon</taxon>
    </lineage>
</organism>
<dbReference type="RefSeq" id="XP_032820620.1">
    <property type="nucleotide sequence ID" value="XM_032964729.1"/>
</dbReference>
<dbReference type="InterPro" id="IPR013520">
    <property type="entry name" value="Ribonucl_H"/>
</dbReference>
<dbReference type="PANTHER" id="PTHR12801">
    <property type="entry name" value="RNA EXONUCLEASE REXO1 / RECO3 FAMILY MEMBER-RELATED"/>
    <property type="match status" value="1"/>
</dbReference>
<dbReference type="KEGG" id="pmrn:116948209"/>
<accession>A0AAJ7TPE7</accession>
<dbReference type="Gene3D" id="3.30.420.10">
    <property type="entry name" value="Ribonuclease H-like superfamily/Ribonuclease H"/>
    <property type="match status" value="1"/>
</dbReference>
<dbReference type="FunFam" id="3.30.420.10:FF:000007">
    <property type="entry name" value="Interferon-stimulated exonuclease gene 20"/>
    <property type="match status" value="1"/>
</dbReference>
<evidence type="ECO:0000256" key="2">
    <source>
        <dbReference type="ARBA" id="ARBA00022722"/>
    </source>
</evidence>
<evidence type="ECO:0000313" key="8">
    <source>
        <dbReference type="RefSeq" id="XP_032820620.1"/>
    </source>
</evidence>
<keyword evidence="3" id="KW-0378">Hydrolase</keyword>
<dbReference type="Pfam" id="PF00929">
    <property type="entry name" value="RNase_T"/>
    <property type="match status" value="1"/>
</dbReference>
<protein>
    <submittedName>
        <fullName evidence="8 9">Interferon-stimulated 20 kDa exonuclease-like 2</fullName>
    </submittedName>
</protein>
<keyword evidence="5" id="KW-0539">Nucleus</keyword>
<dbReference type="AlphaFoldDB" id="A0AAJ7TPE7"/>
<name>A0AAJ7TPE7_PETMA</name>
<proteinExistence type="predicted"/>
<evidence type="ECO:0000256" key="5">
    <source>
        <dbReference type="ARBA" id="ARBA00023242"/>
    </source>
</evidence>
<gene>
    <name evidence="8 9 10" type="primary">LOC116948209</name>
</gene>
<dbReference type="GO" id="GO:0005730">
    <property type="term" value="C:nucleolus"/>
    <property type="evidence" value="ECO:0007669"/>
    <property type="project" value="UniProtKB-ARBA"/>
</dbReference>
<dbReference type="RefSeq" id="XP_032820694.1">
    <property type="nucleotide sequence ID" value="XM_032964803.1"/>
</dbReference>
<comment type="subcellular location">
    <subcellularLocation>
        <location evidence="1">Nucleus</location>
    </subcellularLocation>
</comment>
<dbReference type="InterPro" id="IPR036397">
    <property type="entry name" value="RNaseH_sf"/>
</dbReference>
<evidence type="ECO:0000313" key="10">
    <source>
        <dbReference type="RefSeq" id="XP_032820775.1"/>
    </source>
</evidence>
<dbReference type="GO" id="GO:0004527">
    <property type="term" value="F:exonuclease activity"/>
    <property type="evidence" value="ECO:0007669"/>
    <property type="project" value="UniProtKB-KW"/>
</dbReference>
<dbReference type="RefSeq" id="XP_032820775.1">
    <property type="nucleotide sequence ID" value="XM_032964884.1"/>
</dbReference>
<keyword evidence="4" id="KW-0269">Exonuclease</keyword>
<dbReference type="PANTHER" id="PTHR12801:SF57">
    <property type="entry name" value="APOPTOSIS-ENHANCING NUCLEASE"/>
    <property type="match status" value="1"/>
</dbReference>
<evidence type="ECO:0000256" key="4">
    <source>
        <dbReference type="ARBA" id="ARBA00022839"/>
    </source>
</evidence>